<feature type="domain" description="HAMP" evidence="4">
    <location>
        <begin position="298"/>
        <end position="351"/>
    </location>
</feature>
<keyword evidence="2" id="KW-1133">Transmembrane helix</keyword>
<name>A0A8A3S3T2_9EURY</name>
<dbReference type="InterPro" id="IPR052155">
    <property type="entry name" value="Biofilm_reg_signaling"/>
</dbReference>
<sequence>MKVLTFIVLVTICTALALITGIFGVTHLLLDENIETAETSAMIEDCTLLEHGLKSQQNDLALLCRDYATWDDTYAFVQDQNEAYLRSNMVPETFRSSHLDTVLIFDAEGTLFYGAGYDRSNESIVPPAPLLLTHLRANGLIEANTSSGEVASGLVLLPQGPMMISAAPILRSSGDGPAMGVLVFGRFFTEDEIAGIREVTGLPAIFFSPDDPAAFAGIAAPELPDLENPTAVIRSADRSTITGVTLFTDIAGQPALITRVDAPRDLYSGHLAIVTSLIAVIIATCAGLGLLLVGIIYYSVIRRFEEISRTVAAVRKDRDFSHRLPPQKTDEMIMLSASVNDLFSFLEEYIAEKNRYEEELEESREEYRQLFHSANDAIYVIHEKQFSRCNQRALEMLGCRREDTISRSPLDFSPEFQPDGRRSAEAMEAYYALACGGASLRFEWRNQRKDGSSVDTEVTLTRFDLQSGPYLLAIARDITEKKQTEQLKAEAFAQIEENLEQFAILNDEIRNPLQVILAVVELNACDDAEIVMQQVRCINRLVDDLDAGYIESEKVREFLRKHYEIGEKEE</sequence>
<dbReference type="Gene3D" id="3.30.450.20">
    <property type="entry name" value="PAS domain"/>
    <property type="match status" value="1"/>
</dbReference>
<dbReference type="PROSITE" id="PS50113">
    <property type="entry name" value="PAC"/>
    <property type="match status" value="1"/>
</dbReference>
<evidence type="ECO:0000313" key="5">
    <source>
        <dbReference type="EMBL" id="QSZ66306.1"/>
    </source>
</evidence>
<reference evidence="5" key="1">
    <citation type="journal article" date="2001" name="Int. J. Syst. Evol. Microbiol.">
        <title>Methanofollis aquaemaris sp. nov., a methanogen isolated from an aquaculture fish pond.</title>
        <authorList>
            <person name="Lai M.C."/>
            <person name="Chen S.C."/>
        </authorList>
    </citation>
    <scope>NUCLEOTIDE SEQUENCE</scope>
    <source>
        <strain evidence="5">N2F9704</strain>
    </source>
</reference>
<dbReference type="GO" id="GO:0016020">
    <property type="term" value="C:membrane"/>
    <property type="evidence" value="ECO:0007669"/>
    <property type="project" value="InterPro"/>
</dbReference>
<dbReference type="SMART" id="SM00304">
    <property type="entry name" value="HAMP"/>
    <property type="match status" value="1"/>
</dbReference>
<dbReference type="RefSeq" id="WP_265581630.1">
    <property type="nucleotide sequence ID" value="NZ_CP036172.1"/>
</dbReference>
<dbReference type="InterPro" id="IPR003660">
    <property type="entry name" value="HAMP_dom"/>
</dbReference>
<feature type="coiled-coil region" evidence="1">
    <location>
        <begin position="346"/>
        <end position="377"/>
    </location>
</feature>
<accession>A0A8A3S3T2</accession>
<dbReference type="Pfam" id="PF13426">
    <property type="entry name" value="PAS_9"/>
    <property type="match status" value="1"/>
</dbReference>
<evidence type="ECO:0000259" key="3">
    <source>
        <dbReference type="PROSITE" id="PS50113"/>
    </source>
</evidence>
<dbReference type="NCBIfam" id="TIGR00229">
    <property type="entry name" value="sensory_box"/>
    <property type="match status" value="1"/>
</dbReference>
<evidence type="ECO:0000256" key="2">
    <source>
        <dbReference type="SAM" id="Phobius"/>
    </source>
</evidence>
<dbReference type="PANTHER" id="PTHR44757">
    <property type="entry name" value="DIGUANYLATE CYCLASE DGCP"/>
    <property type="match status" value="1"/>
</dbReference>
<dbReference type="PROSITE" id="PS50885">
    <property type="entry name" value="HAMP"/>
    <property type="match status" value="1"/>
</dbReference>
<dbReference type="AlphaFoldDB" id="A0A8A3S3T2"/>
<evidence type="ECO:0000313" key="6">
    <source>
        <dbReference type="Proteomes" id="UP001042704"/>
    </source>
</evidence>
<protein>
    <submittedName>
        <fullName evidence="5">PAS domain S-box protein</fullName>
    </submittedName>
</protein>
<dbReference type="InterPro" id="IPR035965">
    <property type="entry name" value="PAS-like_dom_sf"/>
</dbReference>
<reference evidence="5" key="2">
    <citation type="submission" date="2019-02" db="EMBL/GenBank/DDBJ databases">
        <authorList>
            <person name="Chen S.-C."/>
            <person name="Chien H.-H."/>
            <person name="Lai M.-C."/>
        </authorList>
    </citation>
    <scope>NUCLEOTIDE SEQUENCE</scope>
    <source>
        <strain evidence="5">N2F9704</strain>
    </source>
</reference>
<dbReference type="CDD" id="cd00130">
    <property type="entry name" value="PAS"/>
    <property type="match status" value="1"/>
</dbReference>
<evidence type="ECO:0000256" key="1">
    <source>
        <dbReference type="SAM" id="Coils"/>
    </source>
</evidence>
<dbReference type="KEGG" id="maqe:RJ40_01720"/>
<gene>
    <name evidence="5" type="ORF">RJ40_01720</name>
</gene>
<keyword evidence="2" id="KW-0472">Membrane</keyword>
<feature type="transmembrane region" description="Helical" evidence="2">
    <location>
        <begin position="271"/>
        <end position="300"/>
    </location>
</feature>
<dbReference type="InterPro" id="IPR000014">
    <property type="entry name" value="PAS"/>
</dbReference>
<keyword evidence="6" id="KW-1185">Reference proteome</keyword>
<keyword evidence="1" id="KW-0175">Coiled coil</keyword>
<dbReference type="Pfam" id="PF05228">
    <property type="entry name" value="CHASE4"/>
    <property type="match status" value="1"/>
</dbReference>
<dbReference type="GeneID" id="76423035"/>
<dbReference type="InterPro" id="IPR000700">
    <property type="entry name" value="PAS-assoc_C"/>
</dbReference>
<proteinExistence type="predicted"/>
<organism evidence="5 6">
    <name type="scientific">Methanofollis aquaemaris</name>
    <dbReference type="NCBI Taxonomy" id="126734"/>
    <lineage>
        <taxon>Archaea</taxon>
        <taxon>Methanobacteriati</taxon>
        <taxon>Methanobacteriota</taxon>
        <taxon>Stenosarchaea group</taxon>
        <taxon>Methanomicrobia</taxon>
        <taxon>Methanomicrobiales</taxon>
        <taxon>Methanomicrobiaceae</taxon>
        <taxon>Methanofollis</taxon>
    </lineage>
</organism>
<dbReference type="Gene3D" id="6.10.340.10">
    <property type="match status" value="1"/>
</dbReference>
<dbReference type="SUPFAM" id="SSF55785">
    <property type="entry name" value="PYP-like sensor domain (PAS domain)"/>
    <property type="match status" value="1"/>
</dbReference>
<evidence type="ECO:0000259" key="4">
    <source>
        <dbReference type="PROSITE" id="PS50885"/>
    </source>
</evidence>
<dbReference type="InterPro" id="IPR001610">
    <property type="entry name" value="PAC"/>
</dbReference>
<dbReference type="SMART" id="SM00086">
    <property type="entry name" value="PAC"/>
    <property type="match status" value="1"/>
</dbReference>
<keyword evidence="2" id="KW-0812">Transmembrane</keyword>
<dbReference type="Proteomes" id="UP001042704">
    <property type="component" value="Chromosome"/>
</dbReference>
<dbReference type="GO" id="GO:0007165">
    <property type="term" value="P:signal transduction"/>
    <property type="evidence" value="ECO:0007669"/>
    <property type="project" value="InterPro"/>
</dbReference>
<dbReference type="PANTHER" id="PTHR44757:SF2">
    <property type="entry name" value="BIOFILM ARCHITECTURE MAINTENANCE PROTEIN MBAA"/>
    <property type="match status" value="1"/>
</dbReference>
<dbReference type="EMBL" id="CP036172">
    <property type="protein sequence ID" value="QSZ66306.1"/>
    <property type="molecule type" value="Genomic_DNA"/>
</dbReference>
<feature type="domain" description="PAC" evidence="3">
    <location>
        <begin position="440"/>
        <end position="490"/>
    </location>
</feature>
<dbReference type="InterPro" id="IPR007892">
    <property type="entry name" value="CHASE4"/>
</dbReference>
<dbReference type="SMART" id="SM00091">
    <property type="entry name" value="PAS"/>
    <property type="match status" value="1"/>
</dbReference>